<feature type="signal peptide" evidence="1">
    <location>
        <begin position="1"/>
        <end position="19"/>
    </location>
</feature>
<accession>A0A316H247</accession>
<keyword evidence="3" id="KW-1185">Reference proteome</keyword>
<evidence type="ECO:0000256" key="1">
    <source>
        <dbReference type="SAM" id="SignalP"/>
    </source>
</evidence>
<dbReference type="RefSeq" id="WP_211315449.1">
    <property type="nucleotide sequence ID" value="NZ_QGGW01000002.1"/>
</dbReference>
<organism evidence="2 3">
    <name type="scientific">Roseicyclus mahoneyensis</name>
    <dbReference type="NCBI Taxonomy" id="164332"/>
    <lineage>
        <taxon>Bacteria</taxon>
        <taxon>Pseudomonadati</taxon>
        <taxon>Pseudomonadota</taxon>
        <taxon>Alphaproteobacteria</taxon>
        <taxon>Rhodobacterales</taxon>
        <taxon>Roseobacteraceae</taxon>
        <taxon>Roseicyclus</taxon>
    </lineage>
</organism>
<feature type="chain" id="PRO_5016468057" evidence="1">
    <location>
        <begin position="20"/>
        <end position="107"/>
    </location>
</feature>
<name>A0A316H247_9RHOB</name>
<dbReference type="PROSITE" id="PS51257">
    <property type="entry name" value="PROKAR_LIPOPROTEIN"/>
    <property type="match status" value="1"/>
</dbReference>
<protein>
    <submittedName>
        <fullName evidence="2">Uncharacterized protein</fullName>
    </submittedName>
</protein>
<dbReference type="Proteomes" id="UP000245708">
    <property type="component" value="Unassembled WGS sequence"/>
</dbReference>
<evidence type="ECO:0000313" key="3">
    <source>
        <dbReference type="Proteomes" id="UP000245708"/>
    </source>
</evidence>
<dbReference type="EMBL" id="QGGW01000002">
    <property type="protein sequence ID" value="PWK61431.1"/>
    <property type="molecule type" value="Genomic_DNA"/>
</dbReference>
<reference evidence="2 3" key="1">
    <citation type="submission" date="2018-05" db="EMBL/GenBank/DDBJ databases">
        <title>Genomic Encyclopedia of Type Strains, Phase IV (KMG-IV): sequencing the most valuable type-strain genomes for metagenomic binning, comparative biology and taxonomic classification.</title>
        <authorList>
            <person name="Goeker M."/>
        </authorList>
    </citation>
    <scope>NUCLEOTIDE SEQUENCE [LARGE SCALE GENOMIC DNA]</scope>
    <source>
        <strain evidence="2 3">DSM 16097</strain>
    </source>
</reference>
<proteinExistence type="predicted"/>
<gene>
    <name evidence="2" type="ORF">C7455_102119</name>
</gene>
<dbReference type="AlphaFoldDB" id="A0A316H247"/>
<evidence type="ECO:0000313" key="2">
    <source>
        <dbReference type="EMBL" id="PWK61431.1"/>
    </source>
</evidence>
<keyword evidence="1" id="KW-0732">Signal</keyword>
<sequence length="107" mass="11495">MHFRLSMLCLGLSVSCATAAVAQDIQYTLINSSSAVLVEFYTGPVTAPEWGEDLLGADVLVPGESAMVTIADGQTECAYDLLFIFADNTELSDTVDICELASYELFD</sequence>
<comment type="caution">
    <text evidence="2">The sequence shown here is derived from an EMBL/GenBank/DDBJ whole genome shotgun (WGS) entry which is preliminary data.</text>
</comment>